<evidence type="ECO:0000313" key="2">
    <source>
        <dbReference type="EMBL" id="KAH1122548.1"/>
    </source>
</evidence>
<comment type="caution">
    <text evidence="2">The sequence shown here is derived from an EMBL/GenBank/DDBJ whole genome shotgun (WGS) entry which is preliminary data.</text>
</comment>
<sequence>MSLKGISMAVSSGHSEEELGRVPIGNGHVAPALKFKQHKMSTVLDFPPKCGRVAAPIIRPSDQAAID</sequence>
<dbReference type="EMBL" id="JAIQCV010000002">
    <property type="protein sequence ID" value="KAH1122548.1"/>
    <property type="molecule type" value="Genomic_DNA"/>
</dbReference>
<reference evidence="2 3" key="1">
    <citation type="journal article" date="2021" name="Plant Biotechnol. J.">
        <title>Multi-omics assisted identification of the key and species-specific regulatory components of drought-tolerant mechanisms in Gossypium stocksii.</title>
        <authorList>
            <person name="Yu D."/>
            <person name="Ke L."/>
            <person name="Zhang D."/>
            <person name="Wu Y."/>
            <person name="Sun Y."/>
            <person name="Mei J."/>
            <person name="Sun J."/>
            <person name="Sun Y."/>
        </authorList>
    </citation>
    <scope>NUCLEOTIDE SEQUENCE [LARGE SCALE GENOMIC DNA]</scope>
    <source>
        <strain evidence="3">cv. E1</strain>
        <tissue evidence="2">Leaf</tissue>
    </source>
</reference>
<proteinExistence type="predicted"/>
<feature type="region of interest" description="Disordered" evidence="1">
    <location>
        <begin position="1"/>
        <end position="23"/>
    </location>
</feature>
<dbReference type="Proteomes" id="UP000828251">
    <property type="component" value="Unassembled WGS sequence"/>
</dbReference>
<evidence type="ECO:0000313" key="3">
    <source>
        <dbReference type="Proteomes" id="UP000828251"/>
    </source>
</evidence>
<accession>A0A9D3WEZ4</accession>
<protein>
    <submittedName>
        <fullName evidence="2">Uncharacterized protein</fullName>
    </submittedName>
</protein>
<keyword evidence="3" id="KW-1185">Reference proteome</keyword>
<evidence type="ECO:0000256" key="1">
    <source>
        <dbReference type="SAM" id="MobiDB-lite"/>
    </source>
</evidence>
<organism evidence="2 3">
    <name type="scientific">Gossypium stocksii</name>
    <dbReference type="NCBI Taxonomy" id="47602"/>
    <lineage>
        <taxon>Eukaryota</taxon>
        <taxon>Viridiplantae</taxon>
        <taxon>Streptophyta</taxon>
        <taxon>Embryophyta</taxon>
        <taxon>Tracheophyta</taxon>
        <taxon>Spermatophyta</taxon>
        <taxon>Magnoliopsida</taxon>
        <taxon>eudicotyledons</taxon>
        <taxon>Gunneridae</taxon>
        <taxon>Pentapetalae</taxon>
        <taxon>rosids</taxon>
        <taxon>malvids</taxon>
        <taxon>Malvales</taxon>
        <taxon>Malvaceae</taxon>
        <taxon>Malvoideae</taxon>
        <taxon>Gossypium</taxon>
    </lineage>
</organism>
<gene>
    <name evidence="2" type="ORF">J1N35_005708</name>
</gene>
<name>A0A9D3WEZ4_9ROSI</name>
<dbReference type="AlphaFoldDB" id="A0A9D3WEZ4"/>